<reference evidence="3 4" key="1">
    <citation type="journal article" date="2015" name="Sci. Rep.">
        <title>Genome of the facultative scuticociliatosis pathogen Pseudocohnilembus persalinus provides insight into its virulence through horizontal gene transfer.</title>
        <authorList>
            <person name="Xiong J."/>
            <person name="Wang G."/>
            <person name="Cheng J."/>
            <person name="Tian M."/>
            <person name="Pan X."/>
            <person name="Warren A."/>
            <person name="Jiang C."/>
            <person name="Yuan D."/>
            <person name="Miao W."/>
        </authorList>
    </citation>
    <scope>NUCLEOTIDE SEQUENCE [LARGE SCALE GENOMIC DNA]</scope>
    <source>
        <strain evidence="3">36N120E</strain>
    </source>
</reference>
<dbReference type="Gene3D" id="2.40.160.120">
    <property type="match status" value="1"/>
</dbReference>
<dbReference type="AlphaFoldDB" id="A0A0V0QKI4"/>
<dbReference type="GO" id="GO:0005829">
    <property type="term" value="C:cytosol"/>
    <property type="evidence" value="ECO:0007669"/>
    <property type="project" value="TreeGrafter"/>
</dbReference>
<dbReference type="PANTHER" id="PTHR10972:SF148">
    <property type="entry name" value="OXYSTEROL-BINDING PROTEIN 9"/>
    <property type="match status" value="1"/>
</dbReference>
<evidence type="ECO:0008006" key="5">
    <source>
        <dbReference type="Google" id="ProtNLM"/>
    </source>
</evidence>
<dbReference type="FunFam" id="2.40.160.120:FF:000015">
    <property type="entry name" value="Oxysterol binding protein, putative"/>
    <property type="match status" value="1"/>
</dbReference>
<feature type="region of interest" description="Disordered" evidence="2">
    <location>
        <begin position="498"/>
        <end position="575"/>
    </location>
</feature>
<dbReference type="EMBL" id="LDAU01000152">
    <property type="protein sequence ID" value="KRX02731.1"/>
    <property type="molecule type" value="Genomic_DNA"/>
</dbReference>
<comment type="similarity">
    <text evidence="1">Belongs to the OSBP family.</text>
</comment>
<dbReference type="Pfam" id="PF01237">
    <property type="entry name" value="Oxysterol_BP"/>
    <property type="match status" value="1"/>
</dbReference>
<feature type="region of interest" description="Disordered" evidence="2">
    <location>
        <begin position="446"/>
        <end position="477"/>
    </location>
</feature>
<evidence type="ECO:0000313" key="3">
    <source>
        <dbReference type="EMBL" id="KRX02731.1"/>
    </source>
</evidence>
<dbReference type="InterPro" id="IPR000648">
    <property type="entry name" value="Oxysterol-bd"/>
</dbReference>
<evidence type="ECO:0000256" key="2">
    <source>
        <dbReference type="SAM" id="MobiDB-lite"/>
    </source>
</evidence>
<feature type="compositionally biased region" description="Basic and acidic residues" evidence="2">
    <location>
        <begin position="559"/>
        <end position="568"/>
    </location>
</feature>
<accession>A0A0V0QKI4</accession>
<dbReference type="InterPro" id="IPR023393">
    <property type="entry name" value="START-like_dom_sf"/>
</dbReference>
<feature type="compositionally biased region" description="Basic and acidic residues" evidence="2">
    <location>
        <begin position="524"/>
        <end position="550"/>
    </location>
</feature>
<dbReference type="GO" id="GO:0016020">
    <property type="term" value="C:membrane"/>
    <property type="evidence" value="ECO:0007669"/>
    <property type="project" value="TreeGrafter"/>
</dbReference>
<feature type="compositionally biased region" description="Low complexity" evidence="2">
    <location>
        <begin position="447"/>
        <end position="459"/>
    </location>
</feature>
<feature type="compositionally biased region" description="Low complexity" evidence="2">
    <location>
        <begin position="504"/>
        <end position="523"/>
    </location>
</feature>
<gene>
    <name evidence="3" type="ORF">PPERSA_02221</name>
</gene>
<dbReference type="InterPro" id="IPR037239">
    <property type="entry name" value="OSBP_sf"/>
</dbReference>
<dbReference type="InterPro" id="IPR018494">
    <property type="entry name" value="Oxysterol-bd_CS"/>
</dbReference>
<dbReference type="Proteomes" id="UP000054937">
    <property type="component" value="Unassembled WGS sequence"/>
</dbReference>
<dbReference type="GO" id="GO:0032934">
    <property type="term" value="F:sterol binding"/>
    <property type="evidence" value="ECO:0007669"/>
    <property type="project" value="TreeGrafter"/>
</dbReference>
<organism evidence="3 4">
    <name type="scientific">Pseudocohnilembus persalinus</name>
    <name type="common">Ciliate</name>
    <dbReference type="NCBI Taxonomy" id="266149"/>
    <lineage>
        <taxon>Eukaryota</taxon>
        <taxon>Sar</taxon>
        <taxon>Alveolata</taxon>
        <taxon>Ciliophora</taxon>
        <taxon>Intramacronucleata</taxon>
        <taxon>Oligohymenophorea</taxon>
        <taxon>Scuticociliatia</taxon>
        <taxon>Philasterida</taxon>
        <taxon>Pseudocohnilembidae</taxon>
        <taxon>Pseudocohnilembus</taxon>
    </lineage>
</organism>
<dbReference type="PROSITE" id="PS01013">
    <property type="entry name" value="OSBP"/>
    <property type="match status" value="1"/>
</dbReference>
<dbReference type="InParanoid" id="A0A0V0QKI4"/>
<name>A0A0V0QKI4_PSEPJ</name>
<protein>
    <recommendedName>
        <fullName evidence="5">Oxysterol-binding protein</fullName>
    </recommendedName>
</protein>
<dbReference type="PANTHER" id="PTHR10972">
    <property type="entry name" value="OXYSTEROL-BINDING PROTEIN-RELATED"/>
    <property type="match status" value="1"/>
</dbReference>
<keyword evidence="4" id="KW-1185">Reference proteome</keyword>
<comment type="caution">
    <text evidence="3">The sequence shown here is derived from an EMBL/GenBank/DDBJ whole genome shotgun (WGS) entry which is preliminary data.</text>
</comment>
<evidence type="ECO:0000313" key="4">
    <source>
        <dbReference type="Proteomes" id="UP000054937"/>
    </source>
</evidence>
<evidence type="ECO:0000256" key="1">
    <source>
        <dbReference type="RuleBase" id="RU003844"/>
    </source>
</evidence>
<dbReference type="Gene3D" id="3.30.530.20">
    <property type="match status" value="1"/>
</dbReference>
<sequence>MYTNEKNRHPYDKNGQVSHKSLQIYYTLKKKLENEIEKHLLTDSAQAKLQYLQACIENQDPKIISQKKIALQNQLTDDQAKTYYNFSSQKKLDKYIFIANKILIHHQNFNYLTEDFQIQMEQSNKWIDCQIQLNRLKGTINIEQQNLHISLENSTLKPVIDPQNDQNAVYLILTYQNKNHPKISKSAANLEIPDNLCQFSSSQQKKQLIRQQLLNRPFQFTQNKEIPGNYQQLIQKLQSESEHKLVFQNNQIRILQNKKNQENFKLKMTHHSPSYNLLLVLNQFELYQNWNMDIVQTEIIKSLANQYLIIYQRTKSKSMFYKDREYIFQRQFKQFDDIYLMLDQSIDFDLEDTLFRKQGQYFLQKGTIEFANWGFFTNQGGTQFNNLMILDIKMNNNGFLSSGQNQHMILDYLKSFGGLDLFASQYLQSQDKKQLLRTFNIYPVDQNNSNNNSSNNSSNLENQTIQTQAQPLQSSLKEKQNDIQFHLNNIKPEQLTQIQENQKQVDQNDQSTNQQNQSTQNIQNKEKNSNNSQKKEQNYKQIEQNDKYNEQSKQIQNEKNQKNDKQNEQNKQSQIQALQIPQQLQEDPKIQPALELLQINDFIDQEFIPLFHETPSSELKRAVERKMQLLRENKHYLISCLKHNYEMKTSQIKEPKKKIKYHYGLDVLRGDFKRDSKKGVLEFNNKEKEKYIGKASTFVIKKIGKNIFSAKSLINISLPIFVFDFSSNLYRQALGLGYTPTHLDKAAATENPVEQMKWVMTNQLSSIVLQLNISKPFNPILGETFQGFVNNNPVYYEQISHHPPIFAFQYFGKNFIFQGNGQTIVNMHANSVNAANIGFFEVKFLQTQNTIYTTCPETIFTGTVMGNRMINLDGKIYGWDLQNNLYCEIQINPKKKSMFHSPAQKCTEDYFAGGIFEITPQYKEKIILAMSKRIASTGQKLQLEQLKEKDIIKQLSSCSGIWHEQILWEEQEFWNIKKTKPFPVQHDEFALPSDCNYRLDTLSWKCRDQEASQVVKEELENAQRYDKKLRQKFEKQNKYKK</sequence>
<dbReference type="SUPFAM" id="SSF144000">
    <property type="entry name" value="Oxysterol-binding protein-like"/>
    <property type="match status" value="1"/>
</dbReference>
<proteinExistence type="inferred from homology"/>
<dbReference type="OrthoDB" id="14833at2759"/>
<dbReference type="SUPFAM" id="SSF55961">
    <property type="entry name" value="Bet v1-like"/>
    <property type="match status" value="1"/>
</dbReference>
<feature type="compositionally biased region" description="Polar residues" evidence="2">
    <location>
        <begin position="460"/>
        <end position="475"/>
    </location>
</feature>